<organism evidence="1 2">
    <name type="scientific">Syntrophus gentianae</name>
    <dbReference type="NCBI Taxonomy" id="43775"/>
    <lineage>
        <taxon>Bacteria</taxon>
        <taxon>Pseudomonadati</taxon>
        <taxon>Thermodesulfobacteriota</taxon>
        <taxon>Syntrophia</taxon>
        <taxon>Syntrophales</taxon>
        <taxon>Syntrophaceae</taxon>
        <taxon>Syntrophus</taxon>
    </lineage>
</organism>
<dbReference type="OrthoDB" id="9902170at2"/>
<reference evidence="1 2" key="1">
    <citation type="submission" date="2016-10" db="EMBL/GenBank/DDBJ databases">
        <authorList>
            <person name="de Groot N.N."/>
        </authorList>
    </citation>
    <scope>NUCLEOTIDE SEQUENCE [LARGE SCALE GENOMIC DNA]</scope>
    <source>
        <strain evidence="1 2">DSM 8423</strain>
    </source>
</reference>
<evidence type="ECO:0000313" key="2">
    <source>
        <dbReference type="Proteomes" id="UP000198744"/>
    </source>
</evidence>
<evidence type="ECO:0000313" key="1">
    <source>
        <dbReference type="EMBL" id="SEM28421.1"/>
    </source>
</evidence>
<gene>
    <name evidence="1" type="ORF">SAMN04489760_10943</name>
</gene>
<dbReference type="EMBL" id="FOBS01000009">
    <property type="protein sequence ID" value="SEM28421.1"/>
    <property type="molecule type" value="Genomic_DNA"/>
</dbReference>
<name>A0A1H7X433_9BACT</name>
<dbReference type="RefSeq" id="WP_093883165.1">
    <property type="nucleotide sequence ID" value="NZ_FOBS01000009.1"/>
</dbReference>
<accession>A0A1H7X433</accession>
<proteinExistence type="predicted"/>
<keyword evidence="2" id="KW-1185">Reference proteome</keyword>
<dbReference type="STRING" id="43775.SAMN04489760_10943"/>
<dbReference type="Proteomes" id="UP000198744">
    <property type="component" value="Unassembled WGS sequence"/>
</dbReference>
<dbReference type="AlphaFoldDB" id="A0A1H7X433"/>
<sequence length="151" mass="17489">MSEDSDAPEFRKSEEFIIKKGIMKQPLPGPKDKVYELVDIVDESPKKIHDLTDIVEEPDILRNKEPHEVLVIDGRGYEKESRPEDKIHDLVDVVEEKPVPEQPQGLPQEEMRKILVETVEKMAREMIPGIAERVIREEIEKLKQEAEEEIA</sequence>
<protein>
    <submittedName>
        <fullName evidence="1">Uncharacterized protein</fullName>
    </submittedName>
</protein>